<keyword evidence="2" id="KW-1185">Reference proteome</keyword>
<sequence length="103" mass="12527">MELKLEMKEVRTGYQYVCSELVEEVLEEINRQRKEPIVLDELLNTKEGNELFYDTIFKVDKYFCWEFLDEHDSMIVDKYICKNKIPDYIDEKAFNNLRYVNIV</sequence>
<protein>
    <submittedName>
        <fullName evidence="1">Uncharacterized protein</fullName>
    </submittedName>
</protein>
<organism evidence="1 2">
    <name type="scientific">Marinifilum breve</name>
    <dbReference type="NCBI Taxonomy" id="2184082"/>
    <lineage>
        <taxon>Bacteria</taxon>
        <taxon>Pseudomonadati</taxon>
        <taxon>Bacteroidota</taxon>
        <taxon>Bacteroidia</taxon>
        <taxon>Marinilabiliales</taxon>
        <taxon>Marinifilaceae</taxon>
    </lineage>
</organism>
<gene>
    <name evidence="1" type="ORF">DF185_08000</name>
</gene>
<proteinExistence type="predicted"/>
<dbReference type="RefSeq" id="WP_110360230.1">
    <property type="nucleotide sequence ID" value="NZ_QFLI01000003.1"/>
</dbReference>
<comment type="caution">
    <text evidence="1">The sequence shown here is derived from an EMBL/GenBank/DDBJ whole genome shotgun (WGS) entry which is preliminary data.</text>
</comment>
<dbReference type="EMBL" id="QFLI01000003">
    <property type="protein sequence ID" value="PXY01418.1"/>
    <property type="molecule type" value="Genomic_DNA"/>
</dbReference>
<reference evidence="1 2" key="1">
    <citation type="submission" date="2018-05" db="EMBL/GenBank/DDBJ databases">
        <title>Marinifilum breve JC075T sp. nov., a marine bacterium isolated from Yongle Blue Hole in the South China Sea.</title>
        <authorList>
            <person name="Fu T."/>
        </authorList>
    </citation>
    <scope>NUCLEOTIDE SEQUENCE [LARGE SCALE GENOMIC DNA]</scope>
    <source>
        <strain evidence="1 2">JC075</strain>
    </source>
</reference>
<name>A0A2V3ZYB4_9BACT</name>
<accession>A0A2V3ZYB4</accession>
<dbReference type="AlphaFoldDB" id="A0A2V3ZYB4"/>
<evidence type="ECO:0000313" key="1">
    <source>
        <dbReference type="EMBL" id="PXY01418.1"/>
    </source>
</evidence>
<evidence type="ECO:0000313" key="2">
    <source>
        <dbReference type="Proteomes" id="UP000248079"/>
    </source>
</evidence>
<dbReference type="Proteomes" id="UP000248079">
    <property type="component" value="Unassembled WGS sequence"/>
</dbReference>